<protein>
    <submittedName>
        <fullName evidence="1">Uncharacterized protein</fullName>
    </submittedName>
</protein>
<comment type="caution">
    <text evidence="1">The sequence shown here is derived from an EMBL/GenBank/DDBJ whole genome shotgun (WGS) entry which is preliminary data.</text>
</comment>
<dbReference type="RefSeq" id="WP_189608586.1">
    <property type="nucleotide sequence ID" value="NZ_BMXR01000005.1"/>
</dbReference>
<evidence type="ECO:0000313" key="1">
    <source>
        <dbReference type="EMBL" id="GGX54185.1"/>
    </source>
</evidence>
<sequence>MQKLHVLTRVPEHIVDTPSHITGQQRWQRSYNVAGWIRFERQDDSPVRLLLRVQDAAGARDVPVDNTKLNSKTLLLSGVANLKLTGRIERMELLLQSEHDTHSVDELFVQPVKEKAKTNPARRVTWGVSE</sequence>
<dbReference type="EMBL" id="BMXR01000005">
    <property type="protein sequence ID" value="GGX54185.1"/>
    <property type="molecule type" value="Genomic_DNA"/>
</dbReference>
<reference evidence="1" key="1">
    <citation type="journal article" date="2014" name="Int. J. Syst. Evol. Microbiol.">
        <title>Complete genome sequence of Corynebacterium casei LMG S-19264T (=DSM 44701T), isolated from a smear-ripened cheese.</title>
        <authorList>
            <consortium name="US DOE Joint Genome Institute (JGI-PGF)"/>
            <person name="Walter F."/>
            <person name="Albersmeier A."/>
            <person name="Kalinowski J."/>
            <person name="Ruckert C."/>
        </authorList>
    </citation>
    <scope>NUCLEOTIDE SEQUENCE</scope>
    <source>
        <strain evidence="1">KCTC 22169</strain>
    </source>
</reference>
<accession>A0A918NAR8</accession>
<proteinExistence type="predicted"/>
<dbReference type="Proteomes" id="UP000626148">
    <property type="component" value="Unassembled WGS sequence"/>
</dbReference>
<dbReference type="AlphaFoldDB" id="A0A918NAR8"/>
<keyword evidence="2" id="KW-1185">Reference proteome</keyword>
<name>A0A918NAR8_9GAMM</name>
<organism evidence="1 2">
    <name type="scientific">Saccharospirillum salsuginis</name>
    <dbReference type="NCBI Taxonomy" id="418750"/>
    <lineage>
        <taxon>Bacteria</taxon>
        <taxon>Pseudomonadati</taxon>
        <taxon>Pseudomonadota</taxon>
        <taxon>Gammaproteobacteria</taxon>
        <taxon>Oceanospirillales</taxon>
        <taxon>Saccharospirillaceae</taxon>
        <taxon>Saccharospirillum</taxon>
    </lineage>
</organism>
<reference evidence="1" key="2">
    <citation type="submission" date="2020-09" db="EMBL/GenBank/DDBJ databases">
        <authorList>
            <person name="Sun Q."/>
            <person name="Kim S."/>
        </authorList>
    </citation>
    <scope>NUCLEOTIDE SEQUENCE</scope>
    <source>
        <strain evidence="1">KCTC 22169</strain>
    </source>
</reference>
<evidence type="ECO:0000313" key="2">
    <source>
        <dbReference type="Proteomes" id="UP000626148"/>
    </source>
</evidence>
<gene>
    <name evidence="1" type="ORF">GCM10007392_21890</name>
</gene>